<evidence type="ECO:0000313" key="2">
    <source>
        <dbReference type="WBParaSite" id="SSTP_0000742300.1"/>
    </source>
</evidence>
<proteinExistence type="predicted"/>
<feature type="transmembrane region" description="Helical" evidence="1">
    <location>
        <begin position="15"/>
        <end position="36"/>
    </location>
</feature>
<reference evidence="2" key="1">
    <citation type="submission" date="2015-08" db="UniProtKB">
        <authorList>
            <consortium name="WormBaseParasite"/>
        </authorList>
    </citation>
    <scope>IDENTIFICATION</scope>
</reference>
<sequence length="66" mass="8061">MIYYQQNNSIKNNDLQWYIIFIAISVVLSISLFYILKFLSCQNKIVDTNFIRNDENKDYHYILYEI</sequence>
<organism evidence="2">
    <name type="scientific">Strongyloides stercoralis</name>
    <name type="common">Threadworm</name>
    <dbReference type="NCBI Taxonomy" id="6248"/>
    <lineage>
        <taxon>Eukaryota</taxon>
        <taxon>Metazoa</taxon>
        <taxon>Ecdysozoa</taxon>
        <taxon>Nematoda</taxon>
        <taxon>Chromadorea</taxon>
        <taxon>Rhabditida</taxon>
        <taxon>Tylenchina</taxon>
        <taxon>Panagrolaimomorpha</taxon>
        <taxon>Strongyloidoidea</taxon>
        <taxon>Strongyloididae</taxon>
        <taxon>Strongyloides</taxon>
    </lineage>
</organism>
<dbReference type="AlphaFoldDB" id="A0A0K0ED60"/>
<name>A0A0K0ED60_STRER</name>
<dbReference type="WBParaSite" id="SSTP_0000742300.1">
    <property type="protein sequence ID" value="SSTP_0000742300.1"/>
    <property type="gene ID" value="SSTP_0000742300"/>
</dbReference>
<protein>
    <submittedName>
        <fullName evidence="2">Uncharacterized protein</fullName>
    </submittedName>
</protein>
<accession>A0A0K0ED60</accession>
<keyword evidence="1" id="KW-1133">Transmembrane helix</keyword>
<keyword evidence="1" id="KW-0472">Membrane</keyword>
<keyword evidence="1" id="KW-0812">Transmembrane</keyword>
<evidence type="ECO:0000256" key="1">
    <source>
        <dbReference type="SAM" id="Phobius"/>
    </source>
</evidence>